<evidence type="ECO:0000256" key="8">
    <source>
        <dbReference type="ARBA" id="ARBA00023002"/>
    </source>
</evidence>
<dbReference type="PROSITE" id="PS51384">
    <property type="entry name" value="FAD_FR"/>
    <property type="match status" value="1"/>
</dbReference>
<dbReference type="SUPFAM" id="SSF52218">
    <property type="entry name" value="Flavoproteins"/>
    <property type="match status" value="1"/>
</dbReference>
<dbReference type="InterPro" id="IPR039261">
    <property type="entry name" value="FNR_nucleotide-bd"/>
</dbReference>
<feature type="binding site" evidence="12">
    <location>
        <position position="552"/>
    </location>
    <ligand>
        <name>NADP(+)</name>
        <dbReference type="ChEBI" id="CHEBI:58349"/>
    </ligand>
</feature>
<dbReference type="Gene3D" id="2.40.30.10">
    <property type="entry name" value="Translation factors"/>
    <property type="match status" value="1"/>
</dbReference>
<comment type="function">
    <text evidence="12">NADPH-dependent reductase which is a central component of the cytosolic iron-sulfur (Fe-S) protein assembly (CIA) machinery. Transfers electrons from NADPH via its FAD and FMN prosthetic groups to the [2Fe-2S] cluster of DRE2, another key component of the CIA machinery. In turn, this reduced cluster provides electrons for assembly of cytosolic iron-sulfur cluster proteins. Positively controls H(2)O(2)-induced cell death.</text>
</comment>
<dbReference type="PRINTS" id="PR00369">
    <property type="entry name" value="FLAVODOXIN"/>
</dbReference>
<dbReference type="GO" id="GO:0050660">
    <property type="term" value="F:flavin adenine dinucleotide binding"/>
    <property type="evidence" value="ECO:0007669"/>
    <property type="project" value="UniProtKB-UniRule"/>
</dbReference>
<comment type="similarity">
    <text evidence="12">In the N-terminal section; belongs to the flavodoxin family.</text>
</comment>
<dbReference type="HAMAP" id="MF_03178">
    <property type="entry name" value="NDOR1"/>
    <property type="match status" value="1"/>
</dbReference>
<comment type="cofactor">
    <cofactor evidence="2 12">
        <name>FAD</name>
        <dbReference type="ChEBI" id="CHEBI:57692"/>
    </cofactor>
</comment>
<feature type="binding site" evidence="12">
    <location>
        <position position="346"/>
    </location>
    <ligand>
        <name>FAD</name>
        <dbReference type="ChEBI" id="CHEBI:57692"/>
    </ligand>
</feature>
<dbReference type="Pfam" id="PF00258">
    <property type="entry name" value="Flavodoxin_1"/>
    <property type="match status" value="1"/>
</dbReference>
<evidence type="ECO:0000259" key="13">
    <source>
        <dbReference type="PROSITE" id="PS50902"/>
    </source>
</evidence>
<dbReference type="GO" id="GO:0010181">
    <property type="term" value="F:FMN binding"/>
    <property type="evidence" value="ECO:0007669"/>
    <property type="project" value="UniProtKB-UniRule"/>
</dbReference>
<accession>A0A9W8B1F9</accession>
<keyword evidence="12" id="KW-0496">Mitochondrion</keyword>
<dbReference type="InterPro" id="IPR003097">
    <property type="entry name" value="CysJ-like_FAD-binding"/>
</dbReference>
<dbReference type="InterPro" id="IPR017927">
    <property type="entry name" value="FAD-bd_FR_type"/>
</dbReference>
<feature type="binding site" evidence="12">
    <location>
        <begin position="96"/>
        <end position="105"/>
    </location>
    <ligand>
        <name>FMN</name>
        <dbReference type="ChEBI" id="CHEBI:58210"/>
    </ligand>
</feature>
<dbReference type="InterPro" id="IPR001094">
    <property type="entry name" value="Flavdoxin-like"/>
</dbReference>
<feature type="domain" description="Flavodoxin-like" evidence="13">
    <location>
        <begin position="5"/>
        <end position="149"/>
    </location>
</feature>
<dbReference type="EMBL" id="JANBPY010000022">
    <property type="protein sequence ID" value="KAJ1969803.1"/>
    <property type="molecule type" value="Genomic_DNA"/>
</dbReference>
<feature type="binding site" evidence="12">
    <location>
        <position position="454"/>
    </location>
    <ligand>
        <name>NADP(+)</name>
        <dbReference type="ChEBI" id="CHEBI:58349"/>
    </ligand>
</feature>
<dbReference type="GO" id="GO:0160246">
    <property type="term" value="F:NADPH-iron-sulfur [2Fe-2S] protein oxidoreductase activity"/>
    <property type="evidence" value="ECO:0007669"/>
    <property type="project" value="InterPro"/>
</dbReference>
<evidence type="ECO:0000256" key="10">
    <source>
        <dbReference type="ARBA" id="ARBA00059862"/>
    </source>
</evidence>
<dbReference type="SUPFAM" id="SSF52343">
    <property type="entry name" value="Ferredoxin reductase-like, C-terminal NADP-linked domain"/>
    <property type="match status" value="1"/>
</dbReference>
<dbReference type="OrthoDB" id="1856718at2759"/>
<dbReference type="Proteomes" id="UP001150925">
    <property type="component" value="Unassembled WGS sequence"/>
</dbReference>
<evidence type="ECO:0000256" key="9">
    <source>
        <dbReference type="ARBA" id="ARBA00052174"/>
    </source>
</evidence>
<dbReference type="InterPro" id="IPR028879">
    <property type="entry name" value="NDOR1"/>
</dbReference>
<proteinExistence type="inferred from homology"/>
<name>A0A9W8B1F9_9FUNG</name>
<evidence type="ECO:0000313" key="16">
    <source>
        <dbReference type="Proteomes" id="UP001150925"/>
    </source>
</evidence>
<dbReference type="InterPro" id="IPR001709">
    <property type="entry name" value="Flavoprot_Pyr_Nucl_cyt_Rdtase"/>
</dbReference>
<evidence type="ECO:0000256" key="12">
    <source>
        <dbReference type="HAMAP-Rule" id="MF_03178"/>
    </source>
</evidence>
<dbReference type="Gene3D" id="3.40.50.80">
    <property type="entry name" value="Nucleotide-binding domain of ferredoxin-NADP reductase (FNR) module"/>
    <property type="match status" value="1"/>
</dbReference>
<gene>
    <name evidence="12 15" type="primary">TAH18</name>
    <name evidence="15" type="ORF">IWQ62_000381</name>
</gene>
<evidence type="ECO:0000256" key="2">
    <source>
        <dbReference type="ARBA" id="ARBA00001974"/>
    </source>
</evidence>
<keyword evidence="8 12" id="KW-0560">Oxidoreductase</keyword>
<comment type="subunit">
    <text evidence="12">Interacts with DRE2; as part of the cytosolic iron-sulfur (Fe-S) protein assembly (CIA) machinery.</text>
</comment>
<evidence type="ECO:0000256" key="6">
    <source>
        <dbReference type="ARBA" id="ARBA00022827"/>
    </source>
</evidence>
<keyword evidence="4 12" id="KW-0285">Flavoprotein</keyword>
<evidence type="ECO:0000256" key="4">
    <source>
        <dbReference type="ARBA" id="ARBA00022630"/>
    </source>
</evidence>
<dbReference type="PANTHER" id="PTHR19384:SF10">
    <property type="entry name" value="NADPH-DEPENDENT DIFLAVIN OXIDOREDUCTASE 1"/>
    <property type="match status" value="1"/>
</dbReference>
<evidence type="ECO:0000256" key="5">
    <source>
        <dbReference type="ARBA" id="ARBA00022643"/>
    </source>
</evidence>
<comment type="similarity">
    <text evidence="12">In the C-terminal section; belongs to the flavoprotein pyridine nucleotide cytochrome reductase family.</text>
</comment>
<evidence type="ECO:0000256" key="1">
    <source>
        <dbReference type="ARBA" id="ARBA00001917"/>
    </source>
</evidence>
<dbReference type="Gene3D" id="1.20.990.10">
    <property type="entry name" value="NADPH-cytochrome p450 Reductase, Chain A, domain 3"/>
    <property type="match status" value="1"/>
</dbReference>
<keyword evidence="5 12" id="KW-0288">FMN</keyword>
<feature type="binding site" evidence="12">
    <location>
        <begin position="515"/>
        <end position="519"/>
    </location>
    <ligand>
        <name>NADP(+)</name>
        <dbReference type="ChEBI" id="CHEBI:58349"/>
    </ligand>
</feature>
<feature type="binding site" evidence="12">
    <location>
        <begin position="376"/>
        <end position="379"/>
    </location>
    <ligand>
        <name>FAD</name>
        <dbReference type="ChEBI" id="CHEBI:57692"/>
    </ligand>
</feature>
<feature type="binding site" evidence="12">
    <location>
        <position position="590"/>
    </location>
    <ligand>
        <name>FAD</name>
        <dbReference type="ChEBI" id="CHEBI:57692"/>
    </ligand>
</feature>
<dbReference type="PROSITE" id="PS50902">
    <property type="entry name" value="FLAVODOXIN_LIKE"/>
    <property type="match status" value="1"/>
</dbReference>
<dbReference type="FunFam" id="3.40.50.360:FF:000015">
    <property type="entry name" value="NADPH-dependent diflavin oxidoreductase 1"/>
    <property type="match status" value="1"/>
</dbReference>
<comment type="catalytic activity">
    <reaction evidence="9">
        <text>2 oxidized [2Fe-2S]-[protein] + NADPH = 2 reduced [2Fe-2S]-[protein] + NADP(+) + H(+)</text>
        <dbReference type="Rhea" id="RHEA:67716"/>
        <dbReference type="Rhea" id="RHEA-COMP:17327"/>
        <dbReference type="Rhea" id="RHEA-COMP:17328"/>
        <dbReference type="ChEBI" id="CHEBI:15378"/>
        <dbReference type="ChEBI" id="CHEBI:33737"/>
        <dbReference type="ChEBI" id="CHEBI:33738"/>
        <dbReference type="ChEBI" id="CHEBI:57783"/>
        <dbReference type="ChEBI" id="CHEBI:58349"/>
    </reaction>
    <physiologicalReaction direction="left-to-right" evidence="9">
        <dbReference type="Rhea" id="RHEA:67717"/>
    </physiologicalReaction>
</comment>
<dbReference type="Pfam" id="PF00667">
    <property type="entry name" value="FAD_binding_1"/>
    <property type="match status" value="1"/>
</dbReference>
<dbReference type="GO" id="GO:0005634">
    <property type="term" value="C:nucleus"/>
    <property type="evidence" value="ECO:0007669"/>
    <property type="project" value="UniProtKB-ARBA"/>
</dbReference>
<dbReference type="SUPFAM" id="SSF63380">
    <property type="entry name" value="Riboflavin synthase domain-like"/>
    <property type="match status" value="1"/>
</dbReference>
<dbReference type="InterPro" id="IPR017938">
    <property type="entry name" value="Riboflavin_synthase-like_b-brl"/>
</dbReference>
<keyword evidence="7 12" id="KW-0521">NADP</keyword>
<evidence type="ECO:0000256" key="7">
    <source>
        <dbReference type="ARBA" id="ARBA00022857"/>
    </source>
</evidence>
<feature type="domain" description="FAD-binding FR-type" evidence="14">
    <location>
        <begin position="197"/>
        <end position="440"/>
    </location>
</feature>
<feature type="binding site" evidence="12">
    <location>
        <begin position="410"/>
        <end position="413"/>
    </location>
    <ligand>
        <name>FAD</name>
        <dbReference type="ChEBI" id="CHEBI:57692"/>
    </ligand>
</feature>
<comment type="cofactor">
    <cofactor evidence="1 12">
        <name>FMN</name>
        <dbReference type="ChEBI" id="CHEBI:58210"/>
    </cofactor>
</comment>
<dbReference type="InterPro" id="IPR008254">
    <property type="entry name" value="Flavodoxin/NO_synth"/>
</dbReference>
<feature type="binding site" evidence="12">
    <location>
        <begin position="58"/>
        <end position="61"/>
    </location>
    <ligand>
        <name>FMN</name>
        <dbReference type="ChEBI" id="CHEBI:58210"/>
    </ligand>
</feature>
<dbReference type="GO" id="GO:0005829">
    <property type="term" value="C:cytosol"/>
    <property type="evidence" value="ECO:0007669"/>
    <property type="project" value="UniProtKB-ARBA"/>
</dbReference>
<evidence type="ECO:0000256" key="3">
    <source>
        <dbReference type="ARBA" id="ARBA00022490"/>
    </source>
</evidence>
<comment type="caution">
    <text evidence="15">The sequence shown here is derived from an EMBL/GenBank/DDBJ whole genome shotgun (WGS) entry which is preliminary data.</text>
</comment>
<dbReference type="FunFam" id="3.40.50.80:FF:000030">
    <property type="entry name" value="NADPH-dependent diflavin oxidoreductase 1"/>
    <property type="match status" value="1"/>
</dbReference>
<dbReference type="PRINTS" id="PR00371">
    <property type="entry name" value="FPNCR"/>
</dbReference>
<feature type="binding site" evidence="12">
    <location>
        <begin position="509"/>
        <end position="510"/>
    </location>
    <ligand>
        <name>NADP(+)</name>
        <dbReference type="ChEBI" id="CHEBI:58349"/>
    </ligand>
</feature>
<dbReference type="FunFam" id="1.20.990.10:FF:000008">
    <property type="entry name" value="NADPH-dependent diflavin oxidoreductase 1"/>
    <property type="match status" value="1"/>
</dbReference>
<sequence>MHESILILYGSQTGCAEDVALRIGREARRRHFQPEIMALDDLPKTRLGESTLAIFVCSTTGQGEEPDNMKSFWRWLLRKSLPENTLANLEFTVFGLGDSSYAKFNFPARKLYRRAVQLGGRCFYPCGEGDDQHYLGVDGMLDPWLQGLWEALLSKYPLPSDCPIVPDSVQPEASFRVELLGSVPKDQRVASDPRYPANVVYTDLIKNERITSSDHFQDVRHIVLRRSPQTSSPLVFQPGDTAQLFPRNIPTEVEEFLSQMNWIEVADQPLVVHPNLAGIQLPPYLPNPTTLRTLFECYFDIYSVPRRSFFEMLSYFTDNPLETEKLREFCSAEGQDDLYAYSHRVRRTIVEVLRDFKSHHIPLDYLFDIFPDIRPRAFSIASSLHAHPDEIHLTVGIVEYHTKLSTKRRGVCTKWLKALDPTTHSITLPLTLKRGTMRLPVSPEIPVIMVGPGTGVAPMRSFIQERVYQGAKKNVLFFGCRYANKDFYYQDEWQALQTKGYLEYFAACSRDQAQKMYVQHLIREQTEYLWDLIHHHQAVILISGNANRMPEDVKSAFTDIVRQKGNMPEADAQKYIRQLEKSNRYVEECWY</sequence>
<comment type="subcellular location">
    <subcellularLocation>
        <location evidence="12">Cytoplasm</location>
    </subcellularLocation>
    <subcellularLocation>
        <location evidence="12">Mitochondrion</location>
    </subcellularLocation>
    <text evidence="12">Relocalizes to mitochondria after H(2)O(2) exposure.</text>
</comment>
<comment type="subunit">
    <text evidence="11">Interacts with CIAPIN1; as part of the cytosolic iron-sulfur (Fe-S) protein assembly (CIA) machinery. Interacts with DCPS.</text>
</comment>
<keyword evidence="3 12" id="KW-0963">Cytoplasm</keyword>
<protein>
    <recommendedName>
        <fullName evidence="12">NADPH-dependent diflavin oxidoreductase 1</fullName>
        <ecNumber evidence="12">1.18.1.-</ecNumber>
    </recommendedName>
    <alternativeName>
        <fullName evidence="12">NADPH-dependent FMN and FAD-containing oxidoreductase</fullName>
    </alternativeName>
</protein>
<dbReference type="InterPro" id="IPR023173">
    <property type="entry name" value="NADPH_Cyt_P450_Rdtase_alpha"/>
</dbReference>
<dbReference type="Pfam" id="PF00175">
    <property type="entry name" value="NAD_binding_1"/>
    <property type="match status" value="1"/>
</dbReference>
<organism evidence="15 16">
    <name type="scientific">Dispira parvispora</name>
    <dbReference type="NCBI Taxonomy" id="1520584"/>
    <lineage>
        <taxon>Eukaryota</taxon>
        <taxon>Fungi</taxon>
        <taxon>Fungi incertae sedis</taxon>
        <taxon>Zoopagomycota</taxon>
        <taxon>Kickxellomycotina</taxon>
        <taxon>Dimargaritomycetes</taxon>
        <taxon>Dimargaritales</taxon>
        <taxon>Dimargaritaceae</taxon>
        <taxon>Dispira</taxon>
    </lineage>
</organism>
<dbReference type="EC" id="1.18.1.-" evidence="12"/>
<reference evidence="15" key="1">
    <citation type="submission" date="2022-07" db="EMBL/GenBank/DDBJ databases">
        <title>Phylogenomic reconstructions and comparative analyses of Kickxellomycotina fungi.</title>
        <authorList>
            <person name="Reynolds N.K."/>
            <person name="Stajich J.E."/>
            <person name="Barry K."/>
            <person name="Grigoriev I.V."/>
            <person name="Crous P."/>
            <person name="Smith M.E."/>
        </authorList>
    </citation>
    <scope>NUCLEOTIDE SEQUENCE</scope>
    <source>
        <strain evidence="15">RSA 1196</strain>
    </source>
</reference>
<dbReference type="PANTHER" id="PTHR19384">
    <property type="entry name" value="NITRIC OXIDE SYNTHASE-RELATED"/>
    <property type="match status" value="1"/>
</dbReference>
<evidence type="ECO:0000259" key="14">
    <source>
        <dbReference type="PROSITE" id="PS51384"/>
    </source>
</evidence>
<dbReference type="AlphaFoldDB" id="A0A9W8B1F9"/>
<comment type="function">
    <text evidence="10">NADPH-dependent reductase which is a central component of the cytosolic iron-sulfur (Fe-S) protein assembly (CIA) machinery. Transfers electrons from NADPH via its FAD and FMN prosthetic groups to the [2Fe-2S] cluster of CIAPIN1, another key component of the CIA machinery. In turn, this reduced cluster provides electrons for assembly of cytosolic iron-sulfur cluster proteins. It can also reduce the [2Fe-2S] cluster of CISD1 and activate this protein implicated in Fe/S cluster repair. In vitro can fully activate methionine synthase/MTR in the presence of soluble cytochrome b5/CYB5A.</text>
</comment>
<dbReference type="GO" id="GO:0050661">
    <property type="term" value="F:NADP binding"/>
    <property type="evidence" value="ECO:0007669"/>
    <property type="project" value="UniProtKB-UniRule"/>
</dbReference>
<dbReference type="GO" id="GO:0005739">
    <property type="term" value="C:mitochondrion"/>
    <property type="evidence" value="ECO:0007669"/>
    <property type="project" value="UniProtKB-SubCell"/>
</dbReference>
<keyword evidence="6 12" id="KW-0274">FAD</keyword>
<evidence type="ECO:0000256" key="11">
    <source>
        <dbReference type="ARBA" id="ARBA00063044"/>
    </source>
</evidence>
<dbReference type="Gene3D" id="3.40.50.360">
    <property type="match status" value="1"/>
</dbReference>
<evidence type="ECO:0000313" key="15">
    <source>
        <dbReference type="EMBL" id="KAJ1969803.1"/>
    </source>
</evidence>
<dbReference type="GO" id="GO:0016226">
    <property type="term" value="P:iron-sulfur cluster assembly"/>
    <property type="evidence" value="ECO:0007669"/>
    <property type="project" value="UniProtKB-UniRule"/>
</dbReference>
<comment type="similarity">
    <text evidence="12">Belongs to the NADPH-dependent diflavin oxidoreductase NDOR1 family.</text>
</comment>
<comment type="caution">
    <text evidence="12">Lacks conserved residue(s) required for the propagation of feature annotation.</text>
</comment>
<dbReference type="InterPro" id="IPR001433">
    <property type="entry name" value="OxRdtase_FAD/NAD-bd"/>
</dbReference>
<feature type="binding site" evidence="12">
    <location>
        <position position="131"/>
    </location>
    <ligand>
        <name>FMN</name>
        <dbReference type="ChEBI" id="CHEBI:58210"/>
    </ligand>
</feature>
<keyword evidence="16" id="KW-1185">Reference proteome</keyword>
<dbReference type="InterPro" id="IPR029039">
    <property type="entry name" value="Flavoprotein-like_sf"/>
</dbReference>
<dbReference type="GO" id="GO:0016651">
    <property type="term" value="F:oxidoreductase activity, acting on NAD(P)H"/>
    <property type="evidence" value="ECO:0007669"/>
    <property type="project" value="UniProtKB-UniRule"/>
</dbReference>